<proteinExistence type="predicted"/>
<accession>D8TPJ5</accession>
<gene>
    <name evidence="2" type="ORF">VOLCADRAFT_88640</name>
</gene>
<feature type="region of interest" description="Disordered" evidence="1">
    <location>
        <begin position="358"/>
        <end position="378"/>
    </location>
</feature>
<dbReference type="KEGG" id="vcn:VOLCADRAFT_88640"/>
<sequence>MSQPRRHCVTLIPATGRWASPSAETIPTWLRSSHLPGGPHAAPSPIGRNSCSWGLGGPCRLRRPLGAAAVAAGRGSYSHKDKHIAAAAATSSASAFCIAALSASRREPPGIRTFHRAHGPHAVVAAPARGPSMGSGGGGCGGGGNHTRRPGVLSATTAAAAGEGEVEAEVAPYLGPVPDLVTALDALSYTRTFTEMCIFLENKSPLFRGPEVAALILQAASVSELAAQRQVAAAMEVADRRSSELAAAAAGAGGAPGPGGLSAEMLAGVVDEALSAAGPGGGGGGGGAVDPEDEKTVLDELVAANQLLDWATPLLRAHIKRYPPDAVSALLASLAQLQQYDRRLMELAAETFKSDPRDWVRRAAPPPSAAAADAPSGGISNEGADPWFTLVTLAGAFARLGHYDRELMAAVAKQAVELMPQVWERAEAEDAEAAAGWGKGEGEGHSGADGLGGGGAFRVTETVMALVSSFLELYHLDPPLMQAAGEHLAAFAHQLGPDSVCEVVGAFAGFQARNPPFYSLMLRRLLEVEAEVEGEGEVAQGGGSIPIITPRAAGTLYRACTLLKARGDVPELIGADVNRNELDTAGLLPLRDPMDASPSAAVAGGGESDDGGSRLVAMRLSRLLRRCLESFPLPALQATPLGRPTPEQLEAAGGQAPELLEAWEATGLLTVPQILSTLQDVPSVEPLPPSALTAAAAAPPVYGSNDDGEGYAGDSNEDVDEAVVGGADAVAWVPPDALMLYDSTGSGFGARIAVKALDEKLHCCRNIGLDPDSEPDRPEPRSRGALAAAAPPPPLPRRRGRLLRLRGPALSELRCLEVWGWRVLVVPVGVWAGMDLVGRRTWLVRQLDELEISDDPCPGDTTGISPVLGPELWV</sequence>
<dbReference type="OrthoDB" id="547214at2759"/>
<organism evidence="3">
    <name type="scientific">Volvox carteri f. nagariensis</name>
    <dbReference type="NCBI Taxonomy" id="3068"/>
    <lineage>
        <taxon>Eukaryota</taxon>
        <taxon>Viridiplantae</taxon>
        <taxon>Chlorophyta</taxon>
        <taxon>core chlorophytes</taxon>
        <taxon>Chlorophyceae</taxon>
        <taxon>CS clade</taxon>
        <taxon>Chlamydomonadales</taxon>
        <taxon>Volvocaceae</taxon>
        <taxon>Volvox</taxon>
    </lineage>
</organism>
<dbReference type="RefSeq" id="XP_002948220.1">
    <property type="nucleotide sequence ID" value="XM_002948174.1"/>
</dbReference>
<reference evidence="2 3" key="1">
    <citation type="journal article" date="2010" name="Science">
        <title>Genomic analysis of organismal complexity in the multicellular green alga Volvox carteri.</title>
        <authorList>
            <person name="Prochnik S.E."/>
            <person name="Umen J."/>
            <person name="Nedelcu A.M."/>
            <person name="Hallmann A."/>
            <person name="Miller S.M."/>
            <person name="Nishii I."/>
            <person name="Ferris P."/>
            <person name="Kuo A."/>
            <person name="Mitros T."/>
            <person name="Fritz-Laylin L.K."/>
            <person name="Hellsten U."/>
            <person name="Chapman J."/>
            <person name="Simakov O."/>
            <person name="Rensing S.A."/>
            <person name="Terry A."/>
            <person name="Pangilinan J."/>
            <person name="Kapitonov V."/>
            <person name="Jurka J."/>
            <person name="Salamov A."/>
            <person name="Shapiro H."/>
            <person name="Schmutz J."/>
            <person name="Grimwood J."/>
            <person name="Lindquist E."/>
            <person name="Lucas S."/>
            <person name="Grigoriev I.V."/>
            <person name="Schmitt R."/>
            <person name="Kirk D."/>
            <person name="Rokhsar D.S."/>
        </authorList>
    </citation>
    <scope>NUCLEOTIDE SEQUENCE [LARGE SCALE GENOMIC DNA]</scope>
    <source>
        <strain evidence="3">f. Nagariensis / Eve</strain>
    </source>
</reference>
<dbReference type="InParanoid" id="D8TPJ5"/>
<evidence type="ECO:0000313" key="2">
    <source>
        <dbReference type="EMBL" id="EFJ50627.1"/>
    </source>
</evidence>
<evidence type="ECO:0000256" key="1">
    <source>
        <dbReference type="SAM" id="MobiDB-lite"/>
    </source>
</evidence>
<feature type="region of interest" description="Disordered" evidence="1">
    <location>
        <begin position="767"/>
        <end position="798"/>
    </location>
</feature>
<evidence type="ECO:0000313" key="3">
    <source>
        <dbReference type="Proteomes" id="UP000001058"/>
    </source>
</evidence>
<dbReference type="Proteomes" id="UP000001058">
    <property type="component" value="Unassembled WGS sequence"/>
</dbReference>
<dbReference type="GeneID" id="9623989"/>
<keyword evidence="3" id="KW-1185">Reference proteome</keyword>
<protein>
    <submittedName>
        <fullName evidence="2">Uncharacterized protein</fullName>
    </submittedName>
</protein>
<dbReference type="AlphaFoldDB" id="D8TPJ5"/>
<name>D8TPJ5_VOLCA</name>
<dbReference type="EMBL" id="GL378330">
    <property type="protein sequence ID" value="EFJ50627.1"/>
    <property type="molecule type" value="Genomic_DNA"/>
</dbReference>